<name>A0A9Y2MXR6_9PSEU</name>
<sequence>MKLSLRALNRATLERQLLLRRATMPALAAVEHLAGLQAQAPFPPYYALWARLHGFKPHDLAKLLLDRSVARIVLMRGTVHLVTAADALAWRPLVQPVMDRDLRTNTLHAARVAGLDHGEVAAVTRELLAQRPHTSAQLGAALAEKWPDRESDALTHLARCLLPLVQIPPRGVWGQAGQPTYQLADHWLAGVDAVASVEQLVRRYLAAFGPATVADVQAWSGLTKLGEVVDGMDLRQYVDHAGRALYDLPDATLPDENVPAPQRLLAPFDQPLLSYADRTRVICDEHRKRVISQNGLVKGTLLVGGFVKGAWEVKTTREAATLVLTPYERLPKRDAAALESSGRRLLAWAEPGLHHDVQLLPM</sequence>
<dbReference type="RefSeq" id="WP_285969801.1">
    <property type="nucleotide sequence ID" value="NZ_CP127294.1"/>
</dbReference>
<keyword evidence="2" id="KW-1185">Reference proteome</keyword>
<dbReference type="PANTHER" id="PTHR38479:SF2">
    <property type="entry name" value="WINGED HELIX DNA-BINDING DOMAIN-CONTAINING PROTEIN"/>
    <property type="match status" value="1"/>
</dbReference>
<keyword evidence="1" id="KW-0238">DNA-binding</keyword>
<dbReference type="KEGG" id="acab:QRX50_48635"/>
<dbReference type="AlphaFoldDB" id="A0A9Y2MXR6"/>
<protein>
    <submittedName>
        <fullName evidence="1">Winged helix DNA-binding domain-containing protein</fullName>
    </submittedName>
</protein>
<organism evidence="1 2">
    <name type="scientific">Amycolatopsis carbonis</name>
    <dbReference type="NCBI Taxonomy" id="715471"/>
    <lineage>
        <taxon>Bacteria</taxon>
        <taxon>Bacillati</taxon>
        <taxon>Actinomycetota</taxon>
        <taxon>Actinomycetes</taxon>
        <taxon>Pseudonocardiales</taxon>
        <taxon>Pseudonocardiaceae</taxon>
        <taxon>Amycolatopsis</taxon>
    </lineage>
</organism>
<dbReference type="Proteomes" id="UP001236014">
    <property type="component" value="Chromosome"/>
</dbReference>
<dbReference type="GO" id="GO:0003677">
    <property type="term" value="F:DNA binding"/>
    <property type="evidence" value="ECO:0007669"/>
    <property type="project" value="UniProtKB-KW"/>
</dbReference>
<gene>
    <name evidence="1" type="ORF">QRX50_48635</name>
</gene>
<dbReference type="PANTHER" id="PTHR38479">
    <property type="entry name" value="LMO0824 PROTEIN"/>
    <property type="match status" value="1"/>
</dbReference>
<accession>A0A9Y2MXR6</accession>
<reference evidence="1 2" key="1">
    <citation type="submission" date="2023-06" db="EMBL/GenBank/DDBJ databases">
        <authorList>
            <person name="Oyuntsetseg B."/>
            <person name="Kim S.B."/>
        </authorList>
    </citation>
    <scope>NUCLEOTIDE SEQUENCE [LARGE SCALE GENOMIC DNA]</scope>
    <source>
        <strain evidence="1 2">2-15</strain>
    </source>
</reference>
<proteinExistence type="predicted"/>
<dbReference type="InterPro" id="IPR009351">
    <property type="entry name" value="AlkZ-like"/>
</dbReference>
<dbReference type="Pfam" id="PF06224">
    <property type="entry name" value="AlkZ-like"/>
    <property type="match status" value="1"/>
</dbReference>
<dbReference type="EMBL" id="CP127294">
    <property type="protein sequence ID" value="WIX79107.1"/>
    <property type="molecule type" value="Genomic_DNA"/>
</dbReference>
<evidence type="ECO:0000313" key="2">
    <source>
        <dbReference type="Proteomes" id="UP001236014"/>
    </source>
</evidence>
<evidence type="ECO:0000313" key="1">
    <source>
        <dbReference type="EMBL" id="WIX79107.1"/>
    </source>
</evidence>